<dbReference type="Pfam" id="PF00106">
    <property type="entry name" value="adh_short"/>
    <property type="match status" value="1"/>
</dbReference>
<protein>
    <recommendedName>
        <fullName evidence="3">WW domain-containing oxidoreductase</fullName>
    </recommendedName>
</protein>
<dbReference type="AlphaFoldDB" id="T2M468"/>
<dbReference type="PRINTS" id="PR00081">
    <property type="entry name" value="GDHRDH"/>
</dbReference>
<dbReference type="InterPro" id="IPR036020">
    <property type="entry name" value="WW_dom_sf"/>
</dbReference>
<dbReference type="InterPro" id="IPR001202">
    <property type="entry name" value="WW_dom"/>
</dbReference>
<dbReference type="EMBL" id="HAAD01000677">
    <property type="protein sequence ID" value="CDG66909.1"/>
    <property type="molecule type" value="mRNA"/>
</dbReference>
<dbReference type="Pfam" id="PF00397">
    <property type="entry name" value="WW"/>
    <property type="match status" value="1"/>
</dbReference>
<dbReference type="SUPFAM" id="SSF51045">
    <property type="entry name" value="WW domain"/>
    <property type="match status" value="2"/>
</dbReference>
<comment type="subcellular location">
    <subcellularLocation>
        <location evidence="2">Golgi apparatus</location>
    </subcellularLocation>
    <subcellularLocation>
        <location evidence="1">Lysosome</location>
    </subcellularLocation>
</comment>
<dbReference type="PANTHER" id="PTHR43157">
    <property type="entry name" value="PHOSPHATIDYLINOSITOL-GLYCAN BIOSYNTHESIS CLASS F PROTEIN-RELATED"/>
    <property type="match status" value="1"/>
</dbReference>
<evidence type="ECO:0000256" key="6">
    <source>
        <dbReference type="ARBA" id="ARBA00023002"/>
    </source>
</evidence>
<dbReference type="InterPro" id="IPR002347">
    <property type="entry name" value="SDR_fam"/>
</dbReference>
<keyword evidence="4" id="KW-0879">Wnt signaling pathway</keyword>
<gene>
    <name evidence="10" type="primary">WWOX</name>
</gene>
<proteinExistence type="evidence at transcript level"/>
<dbReference type="PANTHER" id="PTHR43157:SF31">
    <property type="entry name" value="PHOSPHATIDYLINOSITOL-GLYCAN BIOSYNTHESIS CLASS F PROTEIN"/>
    <property type="match status" value="1"/>
</dbReference>
<keyword evidence="7" id="KW-0333">Golgi apparatus</keyword>
<dbReference type="InterPro" id="IPR036291">
    <property type="entry name" value="NAD(P)-bd_dom_sf"/>
</dbReference>
<dbReference type="PROSITE" id="PS01159">
    <property type="entry name" value="WW_DOMAIN_1"/>
    <property type="match status" value="1"/>
</dbReference>
<evidence type="ECO:0000256" key="5">
    <source>
        <dbReference type="ARBA" id="ARBA00022703"/>
    </source>
</evidence>
<sequence length="422" mass="47288">PYFIQKCNNSMNMGEFEDLFTDSEDELPCGWEMRVTDSGRVYYVDHKSKTTQWKHPKNSREKYLSPELPFGWSKASTEDGKIIFINHIENRTTCIDPRIAYSMSDKKNAAMKFDSYSSAMVVLRGRDMRGITALITGANSGIGFETALALSLHGCHVILACRTKIKGEQAASLILKKQKIPIKVDVVECDLASLDSVKRCAETILLKKWAIKILICNAGVMGLPYSLSSDGIESTFAINHLGHFYLVNLLKDVLLSSAPARVIIVSSESHRFPSLYGDTFEIRDVPMKKSDYISMVAYNQSKLCNLLFAFELNRRLESFGVTCNAVTPGCLISTSIQRHSYFYKLLFLLARPFAKSQCQGASTLVYCAASLEMEGVGGFYFNNCAGCAPSQLSLNEQLAKELWDFSEKLAFKKFDIDWLINI</sequence>
<dbReference type="Gene3D" id="2.20.70.10">
    <property type="match status" value="2"/>
</dbReference>
<dbReference type="PROSITE" id="PS50020">
    <property type="entry name" value="WW_DOMAIN_2"/>
    <property type="match status" value="2"/>
</dbReference>
<evidence type="ECO:0000256" key="7">
    <source>
        <dbReference type="ARBA" id="ARBA00023034"/>
    </source>
</evidence>
<feature type="domain" description="WW" evidence="9">
    <location>
        <begin position="66"/>
        <end position="99"/>
    </location>
</feature>
<dbReference type="GO" id="GO:0005794">
    <property type="term" value="C:Golgi apparatus"/>
    <property type="evidence" value="ECO:0007669"/>
    <property type="project" value="UniProtKB-SubCell"/>
</dbReference>
<dbReference type="Gene3D" id="3.40.50.720">
    <property type="entry name" value="NAD(P)-binding Rossmann-like Domain"/>
    <property type="match status" value="1"/>
</dbReference>
<dbReference type="CDD" id="cd00201">
    <property type="entry name" value="WW"/>
    <property type="match status" value="2"/>
</dbReference>
<evidence type="ECO:0000256" key="8">
    <source>
        <dbReference type="ARBA" id="ARBA00023228"/>
    </source>
</evidence>
<dbReference type="GO" id="GO:0006915">
    <property type="term" value="P:apoptotic process"/>
    <property type="evidence" value="ECO:0007669"/>
    <property type="project" value="UniProtKB-KW"/>
</dbReference>
<reference evidence="10" key="1">
    <citation type="journal article" date="2013" name="Genome Biol. Evol.">
        <title>Punctuated emergences of genetic and phenotypic innovations in eumetazoan, bilaterian, euteleostome, and hominidae ancestors.</title>
        <authorList>
            <person name="Wenger Y."/>
            <person name="Galliot B."/>
        </authorList>
    </citation>
    <scope>NUCLEOTIDE SEQUENCE</scope>
    <source>
        <tissue evidence="10">Whole animals</tissue>
    </source>
</reference>
<feature type="non-terminal residue" evidence="10">
    <location>
        <position position="1"/>
    </location>
</feature>
<dbReference type="GO" id="GO:0005764">
    <property type="term" value="C:lysosome"/>
    <property type="evidence" value="ECO:0007669"/>
    <property type="project" value="UniProtKB-SubCell"/>
</dbReference>
<dbReference type="OrthoDB" id="9989144at2759"/>
<evidence type="ECO:0000256" key="4">
    <source>
        <dbReference type="ARBA" id="ARBA00022687"/>
    </source>
</evidence>
<dbReference type="GO" id="GO:0016055">
    <property type="term" value="P:Wnt signaling pathway"/>
    <property type="evidence" value="ECO:0007669"/>
    <property type="project" value="UniProtKB-KW"/>
</dbReference>
<dbReference type="SMART" id="SM00456">
    <property type="entry name" value="WW"/>
    <property type="match status" value="2"/>
</dbReference>
<organism evidence="10">
    <name type="scientific">Hydra vulgaris</name>
    <name type="common">Hydra</name>
    <name type="synonym">Hydra attenuata</name>
    <dbReference type="NCBI Taxonomy" id="6087"/>
    <lineage>
        <taxon>Eukaryota</taxon>
        <taxon>Metazoa</taxon>
        <taxon>Cnidaria</taxon>
        <taxon>Hydrozoa</taxon>
        <taxon>Hydroidolina</taxon>
        <taxon>Anthoathecata</taxon>
        <taxon>Aplanulata</taxon>
        <taxon>Hydridae</taxon>
        <taxon>Hydra</taxon>
    </lineage>
</organism>
<evidence type="ECO:0000259" key="9">
    <source>
        <dbReference type="PROSITE" id="PS50020"/>
    </source>
</evidence>
<feature type="domain" description="WW" evidence="9">
    <location>
        <begin position="25"/>
        <end position="58"/>
    </location>
</feature>
<dbReference type="GO" id="GO:0016491">
    <property type="term" value="F:oxidoreductase activity"/>
    <property type="evidence" value="ECO:0007669"/>
    <property type="project" value="UniProtKB-KW"/>
</dbReference>
<evidence type="ECO:0000256" key="3">
    <source>
        <dbReference type="ARBA" id="ARBA00016094"/>
    </source>
</evidence>
<evidence type="ECO:0000256" key="1">
    <source>
        <dbReference type="ARBA" id="ARBA00004371"/>
    </source>
</evidence>
<keyword evidence="5" id="KW-0053">Apoptosis</keyword>
<evidence type="ECO:0000256" key="2">
    <source>
        <dbReference type="ARBA" id="ARBA00004555"/>
    </source>
</evidence>
<keyword evidence="6" id="KW-0560">Oxidoreductase</keyword>
<name>T2M468_HYDVU</name>
<dbReference type="FunFam" id="3.40.50.720:FF:000353">
    <property type="entry name" value="WW domain-containing oxidoreductase"/>
    <property type="match status" value="1"/>
</dbReference>
<keyword evidence="8" id="KW-0458">Lysosome</keyword>
<accession>T2M468</accession>
<evidence type="ECO:0000313" key="10">
    <source>
        <dbReference type="EMBL" id="CDG66909.1"/>
    </source>
</evidence>
<dbReference type="SUPFAM" id="SSF51735">
    <property type="entry name" value="NAD(P)-binding Rossmann-fold domains"/>
    <property type="match status" value="1"/>
</dbReference>